<keyword evidence="1" id="KW-0812">Transmembrane</keyword>
<name>A0A0D3IS94_EMIH1</name>
<feature type="transmembrane region" description="Helical" evidence="1">
    <location>
        <begin position="74"/>
        <end position="92"/>
    </location>
</feature>
<dbReference type="AlphaFoldDB" id="A0A0D3IS94"/>
<evidence type="ECO:0000313" key="3">
    <source>
        <dbReference type="Proteomes" id="UP000013827"/>
    </source>
</evidence>
<evidence type="ECO:0008006" key="4">
    <source>
        <dbReference type="Google" id="ProtNLM"/>
    </source>
</evidence>
<feature type="transmembrane region" description="Helical" evidence="1">
    <location>
        <begin position="212"/>
        <end position="232"/>
    </location>
</feature>
<dbReference type="OMA" id="CALRTWA"/>
<feature type="transmembrane region" description="Helical" evidence="1">
    <location>
        <begin position="37"/>
        <end position="62"/>
    </location>
</feature>
<reference evidence="3" key="1">
    <citation type="journal article" date="2013" name="Nature">
        <title>Pan genome of the phytoplankton Emiliania underpins its global distribution.</title>
        <authorList>
            <person name="Read B.A."/>
            <person name="Kegel J."/>
            <person name="Klute M.J."/>
            <person name="Kuo A."/>
            <person name="Lefebvre S.C."/>
            <person name="Maumus F."/>
            <person name="Mayer C."/>
            <person name="Miller J."/>
            <person name="Monier A."/>
            <person name="Salamov A."/>
            <person name="Young J."/>
            <person name="Aguilar M."/>
            <person name="Claverie J.M."/>
            <person name="Frickenhaus S."/>
            <person name="Gonzalez K."/>
            <person name="Herman E.K."/>
            <person name="Lin Y.C."/>
            <person name="Napier J."/>
            <person name="Ogata H."/>
            <person name="Sarno A.F."/>
            <person name="Shmutz J."/>
            <person name="Schroeder D."/>
            <person name="de Vargas C."/>
            <person name="Verret F."/>
            <person name="von Dassow P."/>
            <person name="Valentin K."/>
            <person name="Van de Peer Y."/>
            <person name="Wheeler G."/>
            <person name="Dacks J.B."/>
            <person name="Delwiche C.F."/>
            <person name="Dyhrman S.T."/>
            <person name="Glockner G."/>
            <person name="John U."/>
            <person name="Richards T."/>
            <person name="Worden A.Z."/>
            <person name="Zhang X."/>
            <person name="Grigoriev I.V."/>
            <person name="Allen A.E."/>
            <person name="Bidle K."/>
            <person name="Borodovsky M."/>
            <person name="Bowler C."/>
            <person name="Brownlee C."/>
            <person name="Cock J.M."/>
            <person name="Elias M."/>
            <person name="Gladyshev V.N."/>
            <person name="Groth M."/>
            <person name="Guda C."/>
            <person name="Hadaegh A."/>
            <person name="Iglesias-Rodriguez M.D."/>
            <person name="Jenkins J."/>
            <person name="Jones B.M."/>
            <person name="Lawson T."/>
            <person name="Leese F."/>
            <person name="Lindquist E."/>
            <person name="Lobanov A."/>
            <person name="Lomsadze A."/>
            <person name="Malik S.B."/>
            <person name="Marsh M.E."/>
            <person name="Mackinder L."/>
            <person name="Mock T."/>
            <person name="Mueller-Roeber B."/>
            <person name="Pagarete A."/>
            <person name="Parker M."/>
            <person name="Probert I."/>
            <person name="Quesneville H."/>
            <person name="Raines C."/>
            <person name="Rensing S.A."/>
            <person name="Riano-Pachon D.M."/>
            <person name="Richier S."/>
            <person name="Rokitta S."/>
            <person name="Shiraiwa Y."/>
            <person name="Soanes D.M."/>
            <person name="van der Giezen M."/>
            <person name="Wahlund T.M."/>
            <person name="Williams B."/>
            <person name="Wilson W."/>
            <person name="Wolfe G."/>
            <person name="Wurch L.L."/>
        </authorList>
    </citation>
    <scope>NUCLEOTIDE SEQUENCE</scope>
</reference>
<feature type="transmembrane region" description="Helical" evidence="1">
    <location>
        <begin position="99"/>
        <end position="118"/>
    </location>
</feature>
<feature type="transmembrane region" description="Helical" evidence="1">
    <location>
        <begin position="144"/>
        <end position="165"/>
    </location>
</feature>
<organism evidence="2 3">
    <name type="scientific">Emiliania huxleyi (strain CCMP1516)</name>
    <dbReference type="NCBI Taxonomy" id="280463"/>
    <lineage>
        <taxon>Eukaryota</taxon>
        <taxon>Haptista</taxon>
        <taxon>Haptophyta</taxon>
        <taxon>Prymnesiophyceae</taxon>
        <taxon>Isochrysidales</taxon>
        <taxon>Noelaerhabdaceae</taxon>
        <taxon>Emiliania</taxon>
    </lineage>
</organism>
<dbReference type="GeneID" id="17260205"/>
<sequence length="536" mass="57351">MIAPPTLERSESDTRFLRLAQNLNQARKEGAKVQARASLSFFFAGLALFFVAIVFDIVLISGGLIGVPYKAANFAQPFWLSGILIALLGLLPSYQKSQIVVAGIMAISAPLGAFAFTYTLDPPLSVVCAADYTSATADGCAMQVYSTVAYAVTGITCSALVLPAVRRRDGTWAMQPSVRLRRLWAAARLICLLFAANTLPLGVVALVEGVDYLGAAANLFAGSCALLLLLAFRPSSRRRMHALLFEHLHFDDQSRAAAMVASMTGGITAEAALQSASLNFRVVDFSELRADDFASSQTHGGPATACRGARTRRVALGECDAFVSHSWSDDGDAKFCALRTWAEAFTARFGRTPLLWVDKFSLNQGNLSQGLASLPVNLAGCARLVCLLGPTYLDRLWTLLELLTFTRMGADHSALVVLPIGRGVPAAGAEDTAGLEADQGGRGAKAEVIEKVKAFALRDATCFDHAERDHLLEVIASGCGSHLAFERMLRAVLMPALTGSVRPTVGVRRLSGDFAQAIRTYFTQSRRPSATRSPPT</sequence>
<protein>
    <recommendedName>
        <fullName evidence="4">TIR domain-containing protein</fullName>
    </recommendedName>
</protein>
<dbReference type="Proteomes" id="UP000013827">
    <property type="component" value="Unassembled WGS sequence"/>
</dbReference>
<evidence type="ECO:0000313" key="2">
    <source>
        <dbReference type="EnsemblProtists" id="EOD14129"/>
    </source>
</evidence>
<feature type="transmembrane region" description="Helical" evidence="1">
    <location>
        <begin position="186"/>
        <end position="206"/>
    </location>
</feature>
<keyword evidence="3" id="KW-1185">Reference proteome</keyword>
<dbReference type="HOGENOM" id="CLU_508490_0_0_1"/>
<accession>A0A0D3IS94</accession>
<evidence type="ECO:0000256" key="1">
    <source>
        <dbReference type="SAM" id="Phobius"/>
    </source>
</evidence>
<dbReference type="EnsemblProtists" id="EOD14129">
    <property type="protein sequence ID" value="EOD14129"/>
    <property type="gene ID" value="EMIHUDRAFT_212142"/>
</dbReference>
<dbReference type="RefSeq" id="XP_005766558.1">
    <property type="nucleotide sequence ID" value="XM_005766501.1"/>
</dbReference>
<dbReference type="KEGG" id="ehx:EMIHUDRAFT_212142"/>
<keyword evidence="1" id="KW-0472">Membrane</keyword>
<proteinExistence type="predicted"/>
<dbReference type="PaxDb" id="2903-EOD14129"/>
<keyword evidence="1" id="KW-1133">Transmembrane helix</keyword>
<reference evidence="2" key="2">
    <citation type="submission" date="2024-10" db="UniProtKB">
        <authorList>
            <consortium name="EnsemblProtists"/>
        </authorList>
    </citation>
    <scope>IDENTIFICATION</scope>
</reference>